<evidence type="ECO:0000256" key="2">
    <source>
        <dbReference type="ARBA" id="ARBA00022803"/>
    </source>
</evidence>
<dbReference type="PROSITE" id="PS50005">
    <property type="entry name" value="TPR"/>
    <property type="match status" value="1"/>
</dbReference>
<dbReference type="Pfam" id="PF13424">
    <property type="entry name" value="TPR_12"/>
    <property type="match status" value="2"/>
</dbReference>
<dbReference type="InterPro" id="IPR011990">
    <property type="entry name" value="TPR-like_helical_dom_sf"/>
</dbReference>
<proteinExistence type="predicted"/>
<dbReference type="AlphaFoldDB" id="A0A8N4F2L3"/>
<dbReference type="Proteomes" id="UP000504607">
    <property type="component" value="Chromosome 3"/>
</dbReference>
<accession>A0A8N4F2L3</accession>
<sequence>MAASLLHLPSPSLSLRRVAGYLALLTICLLKRRLDNNMPISYANSGDSLAVFPRRIEFDSDIIARPGLLCFSAKGFLKLRYALEEDYLSCSPENLPSSKMLDKSNADMDDMEDFERQIQDFFIEVRTKLEMGNKEDAVDLLQANYEVVKEQIDEGAKGVEQAAILDVIALGYTGVGNLKVVEHLLDMLNNIVCALRDDNPLVDSILIHMGSMFTTLGKFEDAILVYQRGLKILEREFGNNSPFLITPLMGMAKVFRSIGKVTKAITIYHRAVDILEKNRGAKSEELVIPLFALGNLFISEGKATDAETCFSRILGIYKKIYGEDDGRSGMAMCSLAHALCANGSVQEAIHTYKRGLQVVRDSEFMNLDDDVLEKMMIDLAELLHVTGREQEGRELLEECLLITERYKGMEHPSSVTHVLNLATSHSRSKNFVEAERLLRTCLHIMSKTAGPTDRSITVPMLHLAVTLYHLKRDEEAESLATEVLHIRENAYGKESLPVGEALDCLVSIQTRLGRDDSDILAKLKRILSIQEKEMGYESEEVMTTLKKVVYYLDKMGKKEEKLPLQRRLSLLRTKYKHKIVELWILRCWMRPLGVTRVT</sequence>
<gene>
    <name evidence="5" type="primary">LOC105040930</name>
</gene>
<reference evidence="5" key="1">
    <citation type="submission" date="2025-08" db="UniProtKB">
        <authorList>
            <consortium name="RefSeq"/>
        </authorList>
    </citation>
    <scope>IDENTIFICATION</scope>
</reference>
<dbReference type="SMART" id="SM00028">
    <property type="entry name" value="TPR"/>
    <property type="match status" value="6"/>
</dbReference>
<evidence type="ECO:0000256" key="3">
    <source>
        <dbReference type="PROSITE-ProRule" id="PRU00339"/>
    </source>
</evidence>
<dbReference type="OrthoDB" id="771227at2759"/>
<organism evidence="4 5">
    <name type="scientific">Elaeis guineensis var. tenera</name>
    <name type="common">Oil palm</name>
    <dbReference type="NCBI Taxonomy" id="51953"/>
    <lineage>
        <taxon>Eukaryota</taxon>
        <taxon>Viridiplantae</taxon>
        <taxon>Streptophyta</taxon>
        <taxon>Embryophyta</taxon>
        <taxon>Tracheophyta</taxon>
        <taxon>Spermatophyta</taxon>
        <taxon>Magnoliopsida</taxon>
        <taxon>Liliopsida</taxon>
        <taxon>Arecaceae</taxon>
        <taxon>Arecoideae</taxon>
        <taxon>Cocoseae</taxon>
        <taxon>Elaeidinae</taxon>
        <taxon>Elaeis</taxon>
    </lineage>
</organism>
<feature type="repeat" description="TPR" evidence="3">
    <location>
        <begin position="203"/>
        <end position="236"/>
    </location>
</feature>
<dbReference type="InterPro" id="IPR019734">
    <property type="entry name" value="TPR_rpt"/>
</dbReference>
<dbReference type="Gene3D" id="1.25.40.10">
    <property type="entry name" value="Tetratricopeptide repeat domain"/>
    <property type="match status" value="2"/>
</dbReference>
<evidence type="ECO:0000256" key="1">
    <source>
        <dbReference type="ARBA" id="ARBA00022737"/>
    </source>
</evidence>
<dbReference type="GO" id="GO:0009507">
    <property type="term" value="C:chloroplast"/>
    <property type="evidence" value="ECO:0007669"/>
    <property type="project" value="TreeGrafter"/>
</dbReference>
<name>A0A8N4F2L3_ELAGV</name>
<dbReference type="PANTHER" id="PTHR45641:SF19">
    <property type="entry name" value="NEPHROCYSTIN-3"/>
    <property type="match status" value="1"/>
</dbReference>
<dbReference type="GeneID" id="105040930"/>
<dbReference type="PANTHER" id="PTHR45641">
    <property type="entry name" value="TETRATRICOPEPTIDE REPEAT PROTEIN (AFU_ORTHOLOGUE AFUA_6G03870)"/>
    <property type="match status" value="1"/>
</dbReference>
<keyword evidence="1" id="KW-0677">Repeat</keyword>
<protein>
    <submittedName>
        <fullName evidence="5">Uncharacterized protein LOC105040930 isoform X1</fullName>
    </submittedName>
</protein>
<keyword evidence="2 3" id="KW-0802">TPR repeat</keyword>
<evidence type="ECO:0000313" key="4">
    <source>
        <dbReference type="Proteomes" id="UP000504607"/>
    </source>
</evidence>
<dbReference type="SUPFAM" id="SSF48452">
    <property type="entry name" value="TPR-like"/>
    <property type="match status" value="2"/>
</dbReference>
<evidence type="ECO:0000313" key="5">
    <source>
        <dbReference type="RefSeq" id="XP_029119161.1"/>
    </source>
</evidence>
<dbReference type="Pfam" id="PF13374">
    <property type="entry name" value="TPR_10"/>
    <property type="match status" value="1"/>
</dbReference>
<dbReference type="GO" id="GO:0009658">
    <property type="term" value="P:chloroplast organization"/>
    <property type="evidence" value="ECO:0007669"/>
    <property type="project" value="TreeGrafter"/>
</dbReference>
<dbReference type="RefSeq" id="XP_029119161.1">
    <property type="nucleotide sequence ID" value="XM_029263328.1"/>
</dbReference>
<keyword evidence="4" id="KW-1185">Reference proteome</keyword>